<keyword evidence="7" id="KW-1185">Reference proteome</keyword>
<evidence type="ECO:0000313" key="6">
    <source>
        <dbReference type="EMBL" id="KAK0412281.1"/>
    </source>
</evidence>
<feature type="region of interest" description="Disordered" evidence="5">
    <location>
        <begin position="518"/>
        <end position="542"/>
    </location>
</feature>
<protein>
    <submittedName>
        <fullName evidence="6">Uncharacterized protein</fullName>
    </submittedName>
</protein>
<evidence type="ECO:0000256" key="5">
    <source>
        <dbReference type="SAM" id="MobiDB-lite"/>
    </source>
</evidence>
<name>A0AA39HUG7_9BILA</name>
<dbReference type="AlphaFoldDB" id="A0AA39HUG7"/>
<evidence type="ECO:0000256" key="3">
    <source>
        <dbReference type="ARBA" id="ARBA00022949"/>
    </source>
</evidence>
<feature type="compositionally biased region" description="Polar residues" evidence="5">
    <location>
        <begin position="442"/>
        <end position="456"/>
    </location>
</feature>
<evidence type="ECO:0000256" key="2">
    <source>
        <dbReference type="ARBA" id="ARBA00009052"/>
    </source>
</evidence>
<comment type="similarity">
    <text evidence="2">Belongs to the CCDC85 family.</text>
</comment>
<feature type="region of interest" description="Disordered" evidence="5">
    <location>
        <begin position="341"/>
        <end position="375"/>
    </location>
</feature>
<feature type="compositionally biased region" description="Low complexity" evidence="5">
    <location>
        <begin position="341"/>
        <end position="351"/>
    </location>
</feature>
<sequence length="542" mass="60658">MSGESLWGSESGQPPVAVQLEALRKKVVMLEAENRRFMASQGQLIAESNRKTEQKWCEGRTCKKSNILFCTSLRTSFVEWIHSYVYYPPLKRFLFPLRATMTIFTGRSWFSPMATKLHLNEIGLLKEEVRNLRKGNKELRDLCCFLDDDRQKSRKLAKEWQKFANYTSHLMKQEVHAYQGRLREMEDRHQMMVMENDQLKRLCLYLDEQRQTLINSSGCFDENDNSGCESSGRGSDAADEPEADEEREKAIRLITKEMQTSISLDSQPSQHFETHDNGDRIISYIQSLENRIKQLELGGSPHQQSSFWPSQSSDLNNATVIEKGSYWCSASSDDVSETLESASLSGSVSSDGRSKDMMSPSNGKMAESTSSGTTYCSSLTDDSGTAAVLVMGDGMDPPVSENLEVRTLGPIDEEEDSTATEKTIPELPPPIAPISESVGRLSSCSSDVTNSSGRNSRFSDDISQIHRPPVPNYSAPRDSLAEAVEVLRVHEMAARRSNRGLSTKQTAILQQMCQVAWDSLDRKSKAQQQQSKTPPPQISSAV</sequence>
<feature type="compositionally biased region" description="Pro residues" evidence="5">
    <location>
        <begin position="533"/>
        <end position="542"/>
    </location>
</feature>
<feature type="region of interest" description="Disordered" evidence="5">
    <location>
        <begin position="442"/>
        <end position="476"/>
    </location>
</feature>
<keyword evidence="3" id="KW-0965">Cell junction</keyword>
<dbReference type="Pfam" id="PF10226">
    <property type="entry name" value="CCDC85"/>
    <property type="match status" value="1"/>
</dbReference>
<comment type="caution">
    <text evidence="6">The sequence shown here is derived from an EMBL/GenBank/DDBJ whole genome shotgun (WGS) entry which is preliminary data.</text>
</comment>
<organism evidence="6 7">
    <name type="scientific">Steinernema hermaphroditum</name>
    <dbReference type="NCBI Taxonomy" id="289476"/>
    <lineage>
        <taxon>Eukaryota</taxon>
        <taxon>Metazoa</taxon>
        <taxon>Ecdysozoa</taxon>
        <taxon>Nematoda</taxon>
        <taxon>Chromadorea</taxon>
        <taxon>Rhabditida</taxon>
        <taxon>Tylenchina</taxon>
        <taxon>Panagrolaimomorpha</taxon>
        <taxon>Strongyloidoidea</taxon>
        <taxon>Steinernematidae</taxon>
        <taxon>Steinernema</taxon>
    </lineage>
</organism>
<accession>A0AA39HUG7</accession>
<comment type="subcellular location">
    <subcellularLocation>
        <location evidence="1">Cell junction</location>
        <location evidence="1">Adherens junction</location>
    </subcellularLocation>
</comment>
<gene>
    <name evidence="6" type="ORF">QR680_006128</name>
</gene>
<feature type="compositionally biased region" description="Polar residues" evidence="5">
    <location>
        <begin position="359"/>
        <end position="375"/>
    </location>
</feature>
<reference evidence="6" key="1">
    <citation type="submission" date="2023-06" db="EMBL/GenBank/DDBJ databases">
        <title>Genomic analysis of the entomopathogenic nematode Steinernema hermaphroditum.</title>
        <authorList>
            <person name="Schwarz E.M."/>
            <person name="Heppert J.K."/>
            <person name="Baniya A."/>
            <person name="Schwartz H.T."/>
            <person name="Tan C.-H."/>
            <person name="Antoshechkin I."/>
            <person name="Sternberg P.W."/>
            <person name="Goodrich-Blair H."/>
            <person name="Dillman A.R."/>
        </authorList>
    </citation>
    <scope>NUCLEOTIDE SEQUENCE</scope>
    <source>
        <strain evidence="6">PS9179</strain>
        <tissue evidence="6">Whole animal</tissue>
    </source>
</reference>
<dbReference type="InterPro" id="IPR019359">
    <property type="entry name" value="CCDC85"/>
</dbReference>
<proteinExistence type="inferred from homology"/>
<dbReference type="PANTHER" id="PTHR13546:SF15">
    <property type="entry name" value="CCDC85"/>
    <property type="match status" value="1"/>
</dbReference>
<dbReference type="EMBL" id="JAUCMV010000003">
    <property type="protein sequence ID" value="KAK0412281.1"/>
    <property type="molecule type" value="Genomic_DNA"/>
</dbReference>
<dbReference type="PANTHER" id="PTHR13546">
    <property type="entry name" value="RE60986P"/>
    <property type="match status" value="1"/>
</dbReference>
<evidence type="ECO:0000256" key="4">
    <source>
        <dbReference type="ARBA" id="ARBA00023054"/>
    </source>
</evidence>
<evidence type="ECO:0000313" key="7">
    <source>
        <dbReference type="Proteomes" id="UP001175271"/>
    </source>
</evidence>
<evidence type="ECO:0000256" key="1">
    <source>
        <dbReference type="ARBA" id="ARBA00004536"/>
    </source>
</evidence>
<keyword evidence="4" id="KW-0175">Coiled coil</keyword>
<dbReference type="Proteomes" id="UP001175271">
    <property type="component" value="Unassembled WGS sequence"/>
</dbReference>
<feature type="region of interest" description="Disordered" evidence="5">
    <location>
        <begin position="223"/>
        <end position="247"/>
    </location>
</feature>
<dbReference type="GO" id="GO:0005912">
    <property type="term" value="C:adherens junction"/>
    <property type="evidence" value="ECO:0007669"/>
    <property type="project" value="UniProtKB-SubCell"/>
</dbReference>